<dbReference type="Proteomes" id="UP000789570">
    <property type="component" value="Unassembled WGS sequence"/>
</dbReference>
<name>A0A9N9IMI9_9GLOM</name>
<evidence type="ECO:0000313" key="3">
    <source>
        <dbReference type="Proteomes" id="UP000789570"/>
    </source>
</evidence>
<reference evidence="2" key="1">
    <citation type="submission" date="2021-06" db="EMBL/GenBank/DDBJ databases">
        <authorList>
            <person name="Kallberg Y."/>
            <person name="Tangrot J."/>
            <person name="Rosling A."/>
        </authorList>
    </citation>
    <scope>NUCLEOTIDE SEQUENCE</scope>
    <source>
        <strain evidence="2">UK204</strain>
    </source>
</reference>
<organism evidence="2 3">
    <name type="scientific">Funneliformis caledonium</name>
    <dbReference type="NCBI Taxonomy" id="1117310"/>
    <lineage>
        <taxon>Eukaryota</taxon>
        <taxon>Fungi</taxon>
        <taxon>Fungi incertae sedis</taxon>
        <taxon>Mucoromycota</taxon>
        <taxon>Glomeromycotina</taxon>
        <taxon>Glomeromycetes</taxon>
        <taxon>Glomerales</taxon>
        <taxon>Glomeraceae</taxon>
        <taxon>Funneliformis</taxon>
    </lineage>
</organism>
<feature type="compositionally biased region" description="Polar residues" evidence="1">
    <location>
        <begin position="17"/>
        <end position="42"/>
    </location>
</feature>
<evidence type="ECO:0000313" key="2">
    <source>
        <dbReference type="EMBL" id="CAG8742199.1"/>
    </source>
</evidence>
<feature type="region of interest" description="Disordered" evidence="1">
    <location>
        <begin position="1"/>
        <end position="49"/>
    </location>
</feature>
<feature type="non-terminal residue" evidence="2">
    <location>
        <position position="1"/>
    </location>
</feature>
<gene>
    <name evidence="2" type="ORF">FCALED_LOCUS15704</name>
</gene>
<proteinExistence type="predicted"/>
<sequence length="72" mass="8539">HITALENKNEELEYNVRRSQYSQNKTSSKNILAETNSVSNSRPSKEKDLDKKHKIYKKFYIKYQESSSEIKL</sequence>
<dbReference type="AlphaFoldDB" id="A0A9N9IMI9"/>
<feature type="compositionally biased region" description="Basic and acidic residues" evidence="1">
    <location>
        <begin position="7"/>
        <end position="16"/>
    </location>
</feature>
<accession>A0A9N9IMI9</accession>
<evidence type="ECO:0000256" key="1">
    <source>
        <dbReference type="SAM" id="MobiDB-lite"/>
    </source>
</evidence>
<comment type="caution">
    <text evidence="2">The sequence shown here is derived from an EMBL/GenBank/DDBJ whole genome shotgun (WGS) entry which is preliminary data.</text>
</comment>
<protein>
    <submittedName>
        <fullName evidence="2">8581_t:CDS:1</fullName>
    </submittedName>
</protein>
<keyword evidence="3" id="KW-1185">Reference proteome</keyword>
<dbReference type="EMBL" id="CAJVPQ010015293">
    <property type="protein sequence ID" value="CAG8742199.1"/>
    <property type="molecule type" value="Genomic_DNA"/>
</dbReference>